<proteinExistence type="predicted"/>
<keyword evidence="1" id="KW-0812">Transmembrane</keyword>
<feature type="transmembrane region" description="Helical" evidence="1">
    <location>
        <begin position="43"/>
        <end position="63"/>
    </location>
</feature>
<dbReference type="RefSeq" id="WP_345470260.1">
    <property type="nucleotide sequence ID" value="NZ_CP125942.1"/>
</dbReference>
<dbReference type="EMBL" id="CP125942">
    <property type="protein sequence ID" value="XAO45044.1"/>
    <property type="molecule type" value="Genomic_DNA"/>
</dbReference>
<reference evidence="2 3" key="1">
    <citation type="submission" date="2023-05" db="EMBL/GenBank/DDBJ databases">
        <title>Glutamicibacter sp. B1, complete genome.</title>
        <authorList>
            <person name="Long Y.H."/>
            <person name="Fang T."/>
            <person name="Li X.Y."/>
        </authorList>
    </citation>
    <scope>NUCLEOTIDE SEQUENCE [LARGE SCALE GENOMIC DNA]</scope>
    <source>
        <strain evidence="2 3">B1</strain>
    </source>
</reference>
<evidence type="ECO:0000313" key="3">
    <source>
        <dbReference type="Proteomes" id="UP001486888"/>
    </source>
</evidence>
<dbReference type="Proteomes" id="UP001486888">
    <property type="component" value="Chromosome"/>
</dbReference>
<gene>
    <name evidence="2" type="ORF">QMQ05_11845</name>
</gene>
<keyword evidence="1" id="KW-1133">Transmembrane helix</keyword>
<evidence type="ECO:0000313" key="2">
    <source>
        <dbReference type="EMBL" id="XAO45044.1"/>
    </source>
</evidence>
<keyword evidence="3" id="KW-1185">Reference proteome</keyword>
<sequence length="91" mass="9737">MTNTPWEAASPRYKKLVFTAMAIMGTGIILAIIGANIPSLPTVYTAIGIMIVGMLCHIAGMVVRAKDARQWRIDNGLAAPRAPKRSGNDAQ</sequence>
<feature type="transmembrane region" description="Helical" evidence="1">
    <location>
        <begin position="16"/>
        <end position="37"/>
    </location>
</feature>
<evidence type="ECO:0000256" key="1">
    <source>
        <dbReference type="SAM" id="Phobius"/>
    </source>
</evidence>
<keyword evidence="1" id="KW-0472">Membrane</keyword>
<organism evidence="2 3">
    <name type="scientific">Glutamicibacter ectropisis</name>
    <dbReference type="NCBI Taxonomy" id="3046593"/>
    <lineage>
        <taxon>Bacteria</taxon>
        <taxon>Bacillati</taxon>
        <taxon>Actinomycetota</taxon>
        <taxon>Actinomycetes</taxon>
        <taxon>Micrococcales</taxon>
        <taxon>Micrococcaceae</taxon>
        <taxon>Glutamicibacter</taxon>
    </lineage>
</organism>
<evidence type="ECO:0008006" key="4">
    <source>
        <dbReference type="Google" id="ProtNLM"/>
    </source>
</evidence>
<name>A0AAU6WC06_9MICC</name>
<dbReference type="AlphaFoldDB" id="A0AAU6WC06"/>
<dbReference type="KEGG" id="gey:QMQ05_11845"/>
<accession>A0AAU6WC06</accession>
<protein>
    <recommendedName>
        <fullName evidence="4">DUF3188 domain-containing protein</fullName>
    </recommendedName>
</protein>